<keyword evidence="2" id="KW-1185">Reference proteome</keyword>
<name>A0A1Y4M2V0_9FIRM</name>
<comment type="caution">
    <text evidence="1">The sequence shown here is derived from an EMBL/GenBank/DDBJ whole genome shotgun (WGS) entry which is preliminary data.</text>
</comment>
<proteinExistence type="predicted"/>
<sequence length="166" mass="18915">MMDEYSRAINILAENVYELKQKQRYSSVQRRNQSVDMYGYELTGHGSASSPATLGISVSQDLIYYNRYEFQIVIENASATSFQILIDGIDLTPYFQSQFNGAWITGNGVYPNKGTAHYDVLLATGYMNESERNQILEPGYKEVQVVGNGDFDVKIINYMKYSHCNR</sequence>
<protein>
    <submittedName>
        <fullName evidence="1">Uncharacterized protein</fullName>
    </submittedName>
</protein>
<organism evidence="1 2">
    <name type="scientific">Faecalitalea cylindroides</name>
    <dbReference type="NCBI Taxonomy" id="39483"/>
    <lineage>
        <taxon>Bacteria</taxon>
        <taxon>Bacillati</taxon>
        <taxon>Bacillota</taxon>
        <taxon>Erysipelotrichia</taxon>
        <taxon>Erysipelotrichales</taxon>
        <taxon>Erysipelotrichaceae</taxon>
        <taxon>Faecalitalea</taxon>
    </lineage>
</organism>
<evidence type="ECO:0000313" key="2">
    <source>
        <dbReference type="Proteomes" id="UP000195447"/>
    </source>
</evidence>
<dbReference type="EMBL" id="NFKM01000002">
    <property type="protein sequence ID" value="OUP61671.1"/>
    <property type="molecule type" value="Genomic_DNA"/>
</dbReference>
<dbReference type="RefSeq" id="WP_087158113.1">
    <property type="nucleotide sequence ID" value="NZ_NFKM01000002.1"/>
</dbReference>
<evidence type="ECO:0000313" key="1">
    <source>
        <dbReference type="EMBL" id="OUP61671.1"/>
    </source>
</evidence>
<dbReference type="AlphaFoldDB" id="A0A1Y4M2V0"/>
<gene>
    <name evidence="1" type="ORF">B5F14_01575</name>
</gene>
<reference evidence="2" key="1">
    <citation type="submission" date="2017-04" db="EMBL/GenBank/DDBJ databases">
        <title>Function of individual gut microbiota members based on whole genome sequencing of pure cultures obtained from chicken caecum.</title>
        <authorList>
            <person name="Medvecky M."/>
            <person name="Cejkova D."/>
            <person name="Polansky O."/>
            <person name="Karasova D."/>
            <person name="Kubasova T."/>
            <person name="Cizek A."/>
            <person name="Rychlik I."/>
        </authorList>
    </citation>
    <scope>NUCLEOTIDE SEQUENCE [LARGE SCALE GENOMIC DNA]</scope>
    <source>
        <strain evidence="2">An178</strain>
    </source>
</reference>
<dbReference type="Proteomes" id="UP000195447">
    <property type="component" value="Unassembled WGS sequence"/>
</dbReference>
<accession>A0A1Y4M2V0</accession>